<dbReference type="InterPro" id="IPR019699">
    <property type="entry name" value="DUF2584"/>
</dbReference>
<dbReference type="PATRIC" id="fig|1441095.3.peg.2436"/>
<name>A0A0M4G9L3_9BACI</name>
<dbReference type="STRING" id="1441095.AM592_11075"/>
<dbReference type="InterPro" id="IPR015947">
    <property type="entry name" value="PUA-like_sf"/>
</dbReference>
<accession>A0A0M4G9L3</accession>
<reference evidence="1 2" key="2">
    <citation type="journal article" date="2016" name="Int. J. Syst. Evol. Microbiol.">
        <title>Bacillus gobiensis sp. nov., isolated from a soil sample.</title>
        <authorList>
            <person name="Liu B."/>
            <person name="Liu G.H."/>
            <person name="Cetin S."/>
            <person name="Schumann P."/>
            <person name="Pan Z.Z."/>
            <person name="Chen Q.Q."/>
        </authorList>
    </citation>
    <scope>NUCLEOTIDE SEQUENCE [LARGE SCALE GENOMIC DNA]</scope>
    <source>
        <strain evidence="1 2">FJAT-4402</strain>
    </source>
</reference>
<organism evidence="1 2">
    <name type="scientific">Bacillus gobiensis</name>
    <dbReference type="NCBI Taxonomy" id="1441095"/>
    <lineage>
        <taxon>Bacteria</taxon>
        <taxon>Bacillati</taxon>
        <taxon>Bacillota</taxon>
        <taxon>Bacilli</taxon>
        <taxon>Bacillales</taxon>
        <taxon>Bacillaceae</taxon>
        <taxon>Bacillus</taxon>
    </lineage>
</organism>
<dbReference type="OrthoDB" id="2361576at2"/>
<sequence length="81" mass="9363">MGMPVELNTVIVTKGNEKRLNDENLFVLVKEGYRLYPLDIPLEVRKTIEGEKIGTAYIEKLELEQKKTRLTYKLVSLHSTN</sequence>
<dbReference type="AlphaFoldDB" id="A0A0M4G9L3"/>
<dbReference type="Pfam" id="PF10763">
    <property type="entry name" value="DUF2584"/>
    <property type="match status" value="1"/>
</dbReference>
<proteinExistence type="predicted"/>
<dbReference type="SUPFAM" id="SSF88697">
    <property type="entry name" value="PUA domain-like"/>
    <property type="match status" value="1"/>
</dbReference>
<dbReference type="EMBL" id="CP012600">
    <property type="protein sequence ID" value="ALC82090.1"/>
    <property type="molecule type" value="Genomic_DNA"/>
</dbReference>
<keyword evidence="2" id="KW-1185">Reference proteome</keyword>
<reference evidence="2" key="1">
    <citation type="submission" date="2015-08" db="EMBL/GenBank/DDBJ databases">
        <title>Genome sequencing project for genomic taxonomy and phylogenomics of Bacillus-like bacteria.</title>
        <authorList>
            <person name="Liu B."/>
            <person name="Wang J."/>
            <person name="Zhu Y."/>
            <person name="Liu G."/>
            <person name="Chen Q."/>
            <person name="Chen Z."/>
            <person name="Lan J."/>
            <person name="Che J."/>
            <person name="Ge C."/>
            <person name="Shi H."/>
            <person name="Pan Z."/>
            <person name="Liu X."/>
        </authorList>
    </citation>
    <scope>NUCLEOTIDE SEQUENCE [LARGE SCALE GENOMIC DNA]</scope>
    <source>
        <strain evidence="2">FJAT-4402</strain>
    </source>
</reference>
<dbReference type="RefSeq" id="WP_053603870.1">
    <property type="nucleotide sequence ID" value="NZ_CP012600.1"/>
</dbReference>
<evidence type="ECO:0008006" key="3">
    <source>
        <dbReference type="Google" id="ProtNLM"/>
    </source>
</evidence>
<dbReference type="Gene3D" id="2.40.240.20">
    <property type="entry name" value="Hypothetical PUA domain-like, domain 1"/>
    <property type="match status" value="1"/>
</dbReference>
<evidence type="ECO:0000313" key="1">
    <source>
        <dbReference type="EMBL" id="ALC82090.1"/>
    </source>
</evidence>
<gene>
    <name evidence="1" type="ORF">AM592_11075</name>
</gene>
<evidence type="ECO:0000313" key="2">
    <source>
        <dbReference type="Proteomes" id="UP000067625"/>
    </source>
</evidence>
<dbReference type="Proteomes" id="UP000067625">
    <property type="component" value="Chromosome"/>
</dbReference>
<protein>
    <recommendedName>
        <fullName evidence="3">DUF2584 domain-containing protein</fullName>
    </recommendedName>
</protein>